<dbReference type="Pfam" id="PF03797">
    <property type="entry name" value="Autotransporter"/>
    <property type="match status" value="1"/>
</dbReference>
<dbReference type="RefSeq" id="WP_185704175.1">
    <property type="nucleotide sequence ID" value="NZ_JAAXCY010000001.1"/>
</dbReference>
<dbReference type="Pfam" id="PF00041">
    <property type="entry name" value="fn3"/>
    <property type="match status" value="1"/>
</dbReference>
<dbReference type="SMART" id="SM00869">
    <property type="entry name" value="Autotransporter"/>
    <property type="match status" value="1"/>
</dbReference>
<keyword evidence="6" id="KW-1185">Reference proteome</keyword>
<feature type="domain" description="Autotransporter" evidence="2">
    <location>
        <begin position="1055"/>
        <end position="1334"/>
    </location>
</feature>
<protein>
    <submittedName>
        <fullName evidence="4">Autotransporter domain-containing protein</fullName>
    </submittedName>
</protein>
<dbReference type="GO" id="GO:0019867">
    <property type="term" value="C:outer membrane"/>
    <property type="evidence" value="ECO:0007669"/>
    <property type="project" value="InterPro"/>
</dbReference>
<dbReference type="InterPro" id="IPR013783">
    <property type="entry name" value="Ig-like_fold"/>
</dbReference>
<dbReference type="SUPFAM" id="SSF103515">
    <property type="entry name" value="Autotransporter"/>
    <property type="match status" value="1"/>
</dbReference>
<dbReference type="GO" id="GO:0005509">
    <property type="term" value="F:calcium ion binding"/>
    <property type="evidence" value="ECO:0007669"/>
    <property type="project" value="InterPro"/>
</dbReference>
<dbReference type="InterPro" id="IPR005546">
    <property type="entry name" value="Autotransporte_beta"/>
</dbReference>
<dbReference type="NCBIfam" id="TIGR01414">
    <property type="entry name" value="autotrans_barl"/>
    <property type="match status" value="1"/>
</dbReference>
<dbReference type="SUPFAM" id="SSF49265">
    <property type="entry name" value="Fibronectin type III"/>
    <property type="match status" value="1"/>
</dbReference>
<dbReference type="InterPro" id="IPR015919">
    <property type="entry name" value="Cadherin-like_sf"/>
</dbReference>
<gene>
    <name evidence="3" type="ORF">HF209_03220</name>
    <name evidence="4" type="ORF">HF257_00405</name>
</gene>
<dbReference type="InterPro" id="IPR006315">
    <property type="entry name" value="OM_autotransptr_brl_dom"/>
</dbReference>
<dbReference type="Gene3D" id="2.40.128.130">
    <property type="entry name" value="Autotransporter beta-domain"/>
    <property type="match status" value="1"/>
</dbReference>
<dbReference type="Proteomes" id="UP000534677">
    <property type="component" value="Unassembled WGS sequence"/>
</dbReference>
<dbReference type="Pfam" id="PF05345">
    <property type="entry name" value="He_PIG"/>
    <property type="match status" value="4"/>
</dbReference>
<dbReference type="PANTHER" id="PTHR37494:SF1">
    <property type="entry name" value="STAPHYLOCOCCUS AUREUS SURFACE PROTEIN A"/>
    <property type="match status" value="1"/>
</dbReference>
<dbReference type="Proteomes" id="UP000520513">
    <property type="component" value="Unassembled WGS sequence"/>
</dbReference>
<feature type="domain" description="Fibronectin type-III" evidence="1">
    <location>
        <begin position="682"/>
        <end position="773"/>
    </location>
</feature>
<evidence type="ECO:0000313" key="4">
    <source>
        <dbReference type="EMBL" id="MBC2404454.1"/>
    </source>
</evidence>
<dbReference type="InterPro" id="IPR036709">
    <property type="entry name" value="Autotransporte_beta_dom_sf"/>
</dbReference>
<reference evidence="5 6" key="1">
    <citation type="submission" date="2020-04" db="EMBL/GenBank/DDBJ databases">
        <title>Pseudomonas crami sp. nov., a novel proteolytic bacterial species isolated from cream.</title>
        <authorList>
            <person name="Hofmann K."/>
            <person name="Woller A."/>
            <person name="Huptas C."/>
            <person name="Wenning M."/>
            <person name="Scherer S."/>
            <person name="Doll E.V."/>
        </authorList>
    </citation>
    <scope>NUCLEOTIDE SEQUENCE [LARGE SCALE GENOMIC DNA]</scope>
    <source>
        <strain evidence="3 6">WS 5096</strain>
        <strain evidence="4 5">WS 5106</strain>
    </source>
</reference>
<name>A0A7X1DWK3_9PSED</name>
<dbReference type="EMBL" id="JAAXCZ010000001">
    <property type="protein sequence ID" value="MBC2379941.1"/>
    <property type="molecule type" value="Genomic_DNA"/>
</dbReference>
<dbReference type="PROSITE" id="PS51208">
    <property type="entry name" value="AUTOTRANSPORTER"/>
    <property type="match status" value="1"/>
</dbReference>
<dbReference type="PANTHER" id="PTHR37494">
    <property type="entry name" value="HEMAGGLUTININ"/>
    <property type="match status" value="1"/>
</dbReference>
<dbReference type="Pfam" id="PF17963">
    <property type="entry name" value="Big_9"/>
    <property type="match status" value="2"/>
</dbReference>
<evidence type="ECO:0000313" key="6">
    <source>
        <dbReference type="Proteomes" id="UP000534677"/>
    </source>
</evidence>
<dbReference type="PROSITE" id="PS50853">
    <property type="entry name" value="FN3"/>
    <property type="match status" value="1"/>
</dbReference>
<proteinExistence type="predicted"/>
<evidence type="ECO:0000259" key="2">
    <source>
        <dbReference type="PROSITE" id="PS51208"/>
    </source>
</evidence>
<sequence>MPVPPSHGDIPNVAGNGDGIVFYTNNGDGATSDTFTLRDDLAGDIIFTVTVLPANDAFTVTPSNVPAPLIGVPYSQSMSSTGGVAPYTYTYNPTKLPAGISVSTNGVISGTATATGVFVFAVTVTDSTAGAPLIVTKNYSVTVAHPTLAITPASLTAAGQSVAYSQQLSTSGGTAPYTYAVESGTLPPGLNLSPSGLLSGTPNNLGTYNFVVKSTDITGGGGPYSKTISYSIVVSAQPAPAIAGAVSAPITYGSTANPITLNLSGGAATSVAVASSAQHGTATASGTSITYTPTAGYGGQDSFTYTATNGAGTSAPATVTITVSAPTVTITPFTLPSTTVSTAYSQAITAANGFAPYTYAITSGSVPTGMNINATTGLLSGTPTAAGSFNFTVGATDSSTGSGPYSGAQAYTMTVSAPTISVAPTALPTMTTGVAYSQGIVATGGTTPYSYAITAGSVPTGLSLAPDGTLSGTPTAAGPYNFTVTATDSSTGTNAPFTGSRTYSGTVAAGAPVTGAVSAPVAYGSTANLINLNLSGGAATSVAVASPPQHGTATASGTSITYTPTTGYSGQDSFTYTATNGAGTSAPATVTITVGAPASQTITFANPGAQNFGTTPTLTATSDSGLTPTFTSSTTGVCTITSNGALTFITAGTCTINADQAGNGTYLSAPQVSHSFLVNAIVPGAPTSPVATAGNTSAQVSFTPPVVTGGAAITTYTVTSNPGGITATGASSPITVNGLTHGVAYSFTVTATNSAGTGPASSASSTVVPTANQIITFNNPGTQNFNTPPTLTATTDSGLPALFSSATPGVCSITPGGALTFITAGTCTINANQPGDSVYLPATQVSQSFTINAAGAVPLAPSQTLSAVPGQPIDIDLTTGATGGPFSAASVVSITPANAASAVISGSGNSYKLRFLANANIAGSVAVSYILSNAFGTSAAGVITFNVIARSDPSKDAEVQGLINAQANSSRRFASGQISNFQQRLEALHNGNVSSFSNGFNLTSNGLRRQRGHDEPDVMQQWQQVRNANDKDRDTLRAQATDDSTPALNNQPGSAPASPLAFWTAGTISVGNDARGSASQDQDFVTSGLSAGVDYRWSPQLTLGLGFGYGHDKTDIGDNGSRSEADSYSVAFYGSYRPLKDIYLDAVLGYQRLSFDTRRYITDNGGRAKGDRDGKQLFASLAAGYEYHKGLWLLNPYLRLDVADARLDSYKENGDSLYALYYSQQTVKTSSSSLGLRSQYAFTSTLGELTPSVRLEFQHDFQGAGDASMRYADFSGGQQYHAKLDALGQDRGLLGLGLGLRTTSNWSLRMEYQFTLSSGDQQAQSLLFNLEKPF</sequence>
<comment type="caution">
    <text evidence="4">The sequence shown here is derived from an EMBL/GenBank/DDBJ whole genome shotgun (WGS) entry which is preliminary data.</text>
</comment>
<evidence type="ECO:0000313" key="3">
    <source>
        <dbReference type="EMBL" id="MBC2379941.1"/>
    </source>
</evidence>
<dbReference type="InterPro" id="IPR036116">
    <property type="entry name" value="FN3_sf"/>
</dbReference>
<dbReference type="SUPFAM" id="SSF49313">
    <property type="entry name" value="Cadherin-like"/>
    <property type="match status" value="2"/>
</dbReference>
<evidence type="ECO:0000313" key="5">
    <source>
        <dbReference type="Proteomes" id="UP000520513"/>
    </source>
</evidence>
<dbReference type="SMART" id="SM00060">
    <property type="entry name" value="FN3"/>
    <property type="match status" value="1"/>
</dbReference>
<evidence type="ECO:0000259" key="1">
    <source>
        <dbReference type="PROSITE" id="PS50853"/>
    </source>
</evidence>
<dbReference type="Gene3D" id="2.60.40.3440">
    <property type="match status" value="2"/>
</dbReference>
<dbReference type="Gene3D" id="2.60.40.10">
    <property type="entry name" value="Immunoglobulins"/>
    <property type="match status" value="5"/>
</dbReference>
<dbReference type="InterPro" id="IPR003961">
    <property type="entry name" value="FN3_dom"/>
</dbReference>
<dbReference type="EMBL" id="JAAXCY010000001">
    <property type="protein sequence ID" value="MBC2404454.1"/>
    <property type="molecule type" value="Genomic_DNA"/>
</dbReference>
<organism evidence="4 5">
    <name type="scientific">Pseudomonas cremoris</name>
    <dbReference type="NCBI Taxonomy" id="2724178"/>
    <lineage>
        <taxon>Bacteria</taxon>
        <taxon>Pseudomonadati</taxon>
        <taxon>Pseudomonadota</taxon>
        <taxon>Gammaproteobacteria</taxon>
        <taxon>Pseudomonadales</taxon>
        <taxon>Pseudomonadaceae</taxon>
        <taxon>Pseudomonas</taxon>
    </lineage>
</organism>
<accession>A0A7X1DWK3</accession>
<dbReference type="CDD" id="cd00063">
    <property type="entry name" value="FN3"/>
    <property type="match status" value="1"/>
</dbReference>